<name>A0A1J7JG27_9PEZI</name>
<dbReference type="EMBL" id="KV875100">
    <property type="protein sequence ID" value="OIW26562.1"/>
    <property type="molecule type" value="Genomic_DNA"/>
</dbReference>
<accession>A0A1J7JG27</accession>
<keyword evidence="3" id="KW-1185">Reference proteome</keyword>
<feature type="compositionally biased region" description="Basic and acidic residues" evidence="1">
    <location>
        <begin position="1"/>
        <end position="12"/>
    </location>
</feature>
<organism evidence="2 3">
    <name type="scientific">Coniochaeta ligniaria NRRL 30616</name>
    <dbReference type="NCBI Taxonomy" id="1408157"/>
    <lineage>
        <taxon>Eukaryota</taxon>
        <taxon>Fungi</taxon>
        <taxon>Dikarya</taxon>
        <taxon>Ascomycota</taxon>
        <taxon>Pezizomycotina</taxon>
        <taxon>Sordariomycetes</taxon>
        <taxon>Sordariomycetidae</taxon>
        <taxon>Coniochaetales</taxon>
        <taxon>Coniochaetaceae</taxon>
        <taxon>Coniochaeta</taxon>
    </lineage>
</organism>
<proteinExistence type="predicted"/>
<dbReference type="AlphaFoldDB" id="A0A1J7JG27"/>
<sequence length="104" mass="12090">MSNSKLKVETETRQGNAPPRVRSGQTDIITAGRYRQDLDSSLPAPRVGSDWRMELQTRQRDKSQRHYTNFHSLETESFSPQQPHRANPRRLQLHLAHSMRMHAS</sequence>
<evidence type="ECO:0000313" key="3">
    <source>
        <dbReference type="Proteomes" id="UP000182658"/>
    </source>
</evidence>
<dbReference type="Proteomes" id="UP000182658">
    <property type="component" value="Unassembled WGS sequence"/>
</dbReference>
<evidence type="ECO:0000313" key="2">
    <source>
        <dbReference type="EMBL" id="OIW26562.1"/>
    </source>
</evidence>
<feature type="region of interest" description="Disordered" evidence="1">
    <location>
        <begin position="1"/>
        <end position="25"/>
    </location>
</feature>
<gene>
    <name evidence="2" type="ORF">CONLIGDRAFT_480234</name>
</gene>
<reference evidence="2 3" key="1">
    <citation type="submission" date="2016-10" db="EMBL/GenBank/DDBJ databases">
        <title>Draft genome sequence of Coniochaeta ligniaria NRRL30616, a lignocellulolytic fungus for bioabatement of inhibitors in plant biomass hydrolysates.</title>
        <authorList>
            <consortium name="DOE Joint Genome Institute"/>
            <person name="Jimenez D.J."/>
            <person name="Hector R.E."/>
            <person name="Riley R."/>
            <person name="Sun H."/>
            <person name="Grigoriev I.V."/>
            <person name="Van Elsas J.D."/>
            <person name="Nichols N.N."/>
        </authorList>
    </citation>
    <scope>NUCLEOTIDE SEQUENCE [LARGE SCALE GENOMIC DNA]</scope>
    <source>
        <strain evidence="2 3">NRRL 30616</strain>
    </source>
</reference>
<protein>
    <submittedName>
        <fullName evidence="2">Uncharacterized protein</fullName>
    </submittedName>
</protein>
<evidence type="ECO:0000256" key="1">
    <source>
        <dbReference type="SAM" id="MobiDB-lite"/>
    </source>
</evidence>
<dbReference type="InParanoid" id="A0A1J7JG27"/>